<dbReference type="Gene3D" id="2.120.10.80">
    <property type="entry name" value="Kelch-type beta propeller"/>
    <property type="match status" value="1"/>
</dbReference>
<dbReference type="PANTHER" id="PTHR46034">
    <property type="match status" value="1"/>
</dbReference>
<dbReference type="OrthoDB" id="1727270at2759"/>
<dbReference type="InterPro" id="IPR015915">
    <property type="entry name" value="Kelch-typ_b-propeller"/>
</dbReference>
<comment type="caution">
    <text evidence="1">The sequence shown here is derived from an EMBL/GenBank/DDBJ whole genome shotgun (WGS) entry which is preliminary data.</text>
</comment>
<dbReference type="Proteomes" id="UP000554482">
    <property type="component" value="Unassembled WGS sequence"/>
</dbReference>
<gene>
    <name evidence="1" type="ORF">FRX31_009613</name>
</gene>
<dbReference type="InterPro" id="IPR044832">
    <property type="entry name" value="NRP-like"/>
</dbReference>
<keyword evidence="2" id="KW-1185">Reference proteome</keyword>
<reference evidence="1 2" key="1">
    <citation type="submission" date="2020-06" db="EMBL/GenBank/DDBJ databases">
        <title>Transcriptomic and genomic resources for Thalictrum thalictroides and T. hernandezii: Facilitating candidate gene discovery in an emerging model plant lineage.</title>
        <authorList>
            <person name="Arias T."/>
            <person name="Riano-Pachon D.M."/>
            <person name="Di Stilio V.S."/>
        </authorList>
    </citation>
    <scope>NUCLEOTIDE SEQUENCE [LARGE SCALE GENOMIC DNA]</scope>
    <source>
        <strain evidence="2">cv. WT478/WT964</strain>
        <tissue evidence="1">Leaves</tissue>
    </source>
</reference>
<name>A0A7J6WVN5_THATH</name>
<accession>A0A7J6WVN5</accession>
<organism evidence="1 2">
    <name type="scientific">Thalictrum thalictroides</name>
    <name type="common">Rue-anemone</name>
    <name type="synonym">Anemone thalictroides</name>
    <dbReference type="NCBI Taxonomy" id="46969"/>
    <lineage>
        <taxon>Eukaryota</taxon>
        <taxon>Viridiplantae</taxon>
        <taxon>Streptophyta</taxon>
        <taxon>Embryophyta</taxon>
        <taxon>Tracheophyta</taxon>
        <taxon>Spermatophyta</taxon>
        <taxon>Magnoliopsida</taxon>
        <taxon>Ranunculales</taxon>
        <taxon>Ranunculaceae</taxon>
        <taxon>Thalictroideae</taxon>
        <taxon>Thalictrum</taxon>
    </lineage>
</organism>
<protein>
    <submittedName>
        <fullName evidence="1">Uncharacterized protein</fullName>
    </submittedName>
</protein>
<dbReference type="GO" id="GO:0034976">
    <property type="term" value="P:response to endoplasmic reticulum stress"/>
    <property type="evidence" value="ECO:0007669"/>
    <property type="project" value="InterPro"/>
</dbReference>
<sequence length="100" mass="11277">MVMAICVECYNPTSNKWSSCFPLSEMKGCLAGTTLNNKLYAVGGGNGKDCFRLSGQLKCSIQCLEGGLRRSQCYRRWDEKYMLLIHKDHANLLIMLSKCM</sequence>
<dbReference type="EMBL" id="JABWDY010010271">
    <property type="protein sequence ID" value="KAF5200798.1"/>
    <property type="molecule type" value="Genomic_DNA"/>
</dbReference>
<proteinExistence type="predicted"/>
<evidence type="ECO:0000313" key="1">
    <source>
        <dbReference type="EMBL" id="KAF5200798.1"/>
    </source>
</evidence>
<evidence type="ECO:0000313" key="2">
    <source>
        <dbReference type="Proteomes" id="UP000554482"/>
    </source>
</evidence>
<dbReference type="AlphaFoldDB" id="A0A7J6WVN5"/>
<dbReference type="PANTHER" id="PTHR46034:SF7">
    <property type="entry name" value="INFLUENZA VIRUS NS1A-BINDING PROTEIN"/>
    <property type="match status" value="1"/>
</dbReference>
<dbReference type="SUPFAM" id="SSF117281">
    <property type="entry name" value="Kelch motif"/>
    <property type="match status" value="1"/>
</dbReference>